<feature type="non-terminal residue" evidence="1">
    <location>
        <position position="1"/>
    </location>
</feature>
<dbReference type="Gene3D" id="1.25.40.10">
    <property type="entry name" value="Tetratricopeptide repeat domain"/>
    <property type="match status" value="1"/>
</dbReference>
<dbReference type="InterPro" id="IPR011990">
    <property type="entry name" value="TPR-like_helical_dom_sf"/>
</dbReference>
<proteinExistence type="predicted"/>
<protein>
    <recommendedName>
        <fullName evidence="3">Pentatricopeptide repeat-containing protein</fullName>
    </recommendedName>
</protein>
<dbReference type="Pfam" id="PF01535">
    <property type="entry name" value="PPR"/>
    <property type="match status" value="1"/>
</dbReference>
<dbReference type="EMBL" id="CAJOBI010369530">
    <property type="protein sequence ID" value="CAF5229320.1"/>
    <property type="molecule type" value="Genomic_DNA"/>
</dbReference>
<dbReference type="AlphaFoldDB" id="A0A8S3KHB7"/>
<organism evidence="1 2">
    <name type="scientific">Rotaria magnacalcarata</name>
    <dbReference type="NCBI Taxonomy" id="392030"/>
    <lineage>
        <taxon>Eukaryota</taxon>
        <taxon>Metazoa</taxon>
        <taxon>Spiralia</taxon>
        <taxon>Gnathifera</taxon>
        <taxon>Rotifera</taxon>
        <taxon>Eurotatoria</taxon>
        <taxon>Bdelloidea</taxon>
        <taxon>Philodinida</taxon>
        <taxon>Philodinidae</taxon>
        <taxon>Rotaria</taxon>
    </lineage>
</organism>
<comment type="caution">
    <text evidence="1">The sequence shown here is derived from an EMBL/GenBank/DDBJ whole genome shotgun (WGS) entry which is preliminary data.</text>
</comment>
<reference evidence="1" key="1">
    <citation type="submission" date="2021-02" db="EMBL/GenBank/DDBJ databases">
        <authorList>
            <person name="Nowell W R."/>
        </authorList>
    </citation>
    <scope>NUCLEOTIDE SEQUENCE</scope>
</reference>
<gene>
    <name evidence="1" type="ORF">SMN809_LOCUS86240</name>
</gene>
<evidence type="ECO:0008006" key="3">
    <source>
        <dbReference type="Google" id="ProtNLM"/>
    </source>
</evidence>
<name>A0A8S3KHB7_9BILA</name>
<accession>A0A8S3KHB7</accession>
<dbReference type="Proteomes" id="UP000676336">
    <property type="component" value="Unassembled WGS sequence"/>
</dbReference>
<evidence type="ECO:0000313" key="1">
    <source>
        <dbReference type="EMBL" id="CAF5229320.1"/>
    </source>
</evidence>
<dbReference type="InterPro" id="IPR002885">
    <property type="entry name" value="PPR_rpt"/>
</dbReference>
<evidence type="ECO:0000313" key="2">
    <source>
        <dbReference type="Proteomes" id="UP000676336"/>
    </source>
</evidence>
<dbReference type="NCBIfam" id="TIGR00756">
    <property type="entry name" value="PPR"/>
    <property type="match status" value="1"/>
</dbReference>
<sequence>MYRSMMTGYIRNNQAKKAIDLFSEINNPDRVIINLLFNACAQLGTAKELSL</sequence>